<dbReference type="Proteomes" id="UP000054978">
    <property type="component" value="Unassembled WGS sequence"/>
</dbReference>
<proteinExistence type="predicted"/>
<dbReference type="EMBL" id="FCOB02000010">
    <property type="protein sequence ID" value="SAK61975.1"/>
    <property type="molecule type" value="Genomic_DNA"/>
</dbReference>
<feature type="domain" description="Gal80p-like C-terminal" evidence="3">
    <location>
        <begin position="134"/>
        <end position="273"/>
    </location>
</feature>
<name>A0A158AW40_9BURK</name>
<dbReference type="Gene3D" id="3.30.360.10">
    <property type="entry name" value="Dihydrodipicolinate Reductase, domain 2"/>
    <property type="match status" value="1"/>
</dbReference>
<protein>
    <submittedName>
        <fullName evidence="4">Oxidoreductase domain-containing protein</fullName>
    </submittedName>
</protein>
<feature type="domain" description="Gfo/Idh/MocA-like oxidoreductase N-terminal" evidence="2">
    <location>
        <begin position="5"/>
        <end position="127"/>
    </location>
</feature>
<dbReference type="InterPro" id="IPR036291">
    <property type="entry name" value="NAD(P)-bd_dom_sf"/>
</dbReference>
<keyword evidence="1" id="KW-0560">Oxidoreductase</keyword>
<dbReference type="PANTHER" id="PTHR43818">
    <property type="entry name" value="BCDNA.GH03377"/>
    <property type="match status" value="1"/>
</dbReference>
<comment type="caution">
    <text evidence="4">The sequence shown here is derived from an EMBL/GenBank/DDBJ whole genome shotgun (WGS) entry which is preliminary data.</text>
</comment>
<dbReference type="SUPFAM" id="SSF51735">
    <property type="entry name" value="NAD(P)-binding Rossmann-fold domains"/>
    <property type="match status" value="1"/>
</dbReference>
<dbReference type="STRING" id="1777144.AWB83_02429"/>
<dbReference type="Gene3D" id="3.40.50.720">
    <property type="entry name" value="NAD(P)-binding Rossmann-like Domain"/>
    <property type="match status" value="1"/>
</dbReference>
<accession>A0A158AW40</accession>
<evidence type="ECO:0000259" key="2">
    <source>
        <dbReference type="Pfam" id="PF01408"/>
    </source>
</evidence>
<dbReference type="RefSeq" id="WP_087045603.1">
    <property type="nucleotide sequence ID" value="NZ_FCOB02000010.1"/>
</dbReference>
<evidence type="ECO:0000259" key="3">
    <source>
        <dbReference type="Pfam" id="PF22685"/>
    </source>
</evidence>
<evidence type="ECO:0000313" key="4">
    <source>
        <dbReference type="EMBL" id="SAK61975.1"/>
    </source>
</evidence>
<dbReference type="InterPro" id="IPR055080">
    <property type="entry name" value="Gal80p-like_C"/>
</dbReference>
<dbReference type="GO" id="GO:0016491">
    <property type="term" value="F:oxidoreductase activity"/>
    <property type="evidence" value="ECO:0007669"/>
    <property type="project" value="UniProtKB-KW"/>
</dbReference>
<organism evidence="4 5">
    <name type="scientific">Caballeronia ptereochthonis</name>
    <dbReference type="NCBI Taxonomy" id="1777144"/>
    <lineage>
        <taxon>Bacteria</taxon>
        <taxon>Pseudomonadati</taxon>
        <taxon>Pseudomonadota</taxon>
        <taxon>Betaproteobacteria</taxon>
        <taxon>Burkholderiales</taxon>
        <taxon>Burkholderiaceae</taxon>
        <taxon>Caballeronia</taxon>
    </lineage>
</organism>
<keyword evidence="5" id="KW-1185">Reference proteome</keyword>
<dbReference type="GO" id="GO:0000166">
    <property type="term" value="F:nucleotide binding"/>
    <property type="evidence" value="ECO:0007669"/>
    <property type="project" value="InterPro"/>
</dbReference>
<dbReference type="InterPro" id="IPR050463">
    <property type="entry name" value="Gfo/Idh/MocA_oxidrdct_glycsds"/>
</dbReference>
<evidence type="ECO:0000313" key="5">
    <source>
        <dbReference type="Proteomes" id="UP000054978"/>
    </source>
</evidence>
<dbReference type="Pfam" id="PF22685">
    <property type="entry name" value="Gal80p_C-like"/>
    <property type="match status" value="1"/>
</dbReference>
<evidence type="ECO:0000256" key="1">
    <source>
        <dbReference type="ARBA" id="ARBA00023002"/>
    </source>
</evidence>
<sequence>MKRRFRVGIVGQVAGRGGATAHLDALRALGDDFDIAGVASAGPASAQRAASAFGIPRAFDSVADLVASDDIDVVMFTEHVPRHREVVGAAIEAGKDIYCEWPLGAGLTEASELTRLANETGVLAVVGTRAIVSPELDCVRRLVANGFVGDVLSSTYLVAGFGWGGEVVHTDAYSMGFKEGATLLSVIGGHAIAAIQRVLDPIQEVGGTLPRSRGTVRVRKAAETIQMRASDHVMVNAILESGVPLSLQLRGGFEHKARLLWEINGTKGDLRITAEVDEIRVTNSFPVRVELGRKGLNGHREIEVPRTHGFGVDEAITAGNIASIYRLMANDLRNGTHTAPDFDDALVLHMTIDAIEQSARTGRRVRVA</sequence>
<dbReference type="PANTHER" id="PTHR43818:SF11">
    <property type="entry name" value="BCDNA.GH03377"/>
    <property type="match status" value="1"/>
</dbReference>
<gene>
    <name evidence="4" type="ORF">AWB83_02429</name>
</gene>
<dbReference type="SUPFAM" id="SSF55347">
    <property type="entry name" value="Glyceraldehyde-3-phosphate dehydrogenase-like, C-terminal domain"/>
    <property type="match status" value="1"/>
</dbReference>
<dbReference type="AlphaFoldDB" id="A0A158AW40"/>
<dbReference type="InterPro" id="IPR000683">
    <property type="entry name" value="Gfo/Idh/MocA-like_OxRdtase_N"/>
</dbReference>
<reference evidence="4" key="1">
    <citation type="submission" date="2016-01" db="EMBL/GenBank/DDBJ databases">
        <authorList>
            <person name="Peeters C."/>
        </authorList>
    </citation>
    <scope>NUCLEOTIDE SEQUENCE [LARGE SCALE GENOMIC DNA]</scope>
    <source>
        <strain evidence="4">LMG 29326</strain>
    </source>
</reference>
<dbReference type="OrthoDB" id="9781031at2"/>
<dbReference type="Pfam" id="PF01408">
    <property type="entry name" value="GFO_IDH_MocA"/>
    <property type="match status" value="1"/>
</dbReference>